<evidence type="ECO:0000313" key="2">
    <source>
        <dbReference type="EMBL" id="CAK0806422.1"/>
    </source>
</evidence>
<comment type="caution">
    <text evidence="2">The sequence shown here is derived from an EMBL/GenBank/DDBJ whole genome shotgun (WGS) entry which is preliminary data.</text>
</comment>
<dbReference type="EMBL" id="CAUYUJ010003711">
    <property type="protein sequence ID" value="CAK0806422.1"/>
    <property type="molecule type" value="Genomic_DNA"/>
</dbReference>
<proteinExistence type="predicted"/>
<feature type="compositionally biased region" description="Pro residues" evidence="1">
    <location>
        <begin position="267"/>
        <end position="278"/>
    </location>
</feature>
<reference evidence="2" key="1">
    <citation type="submission" date="2023-10" db="EMBL/GenBank/DDBJ databases">
        <authorList>
            <person name="Chen Y."/>
            <person name="Shah S."/>
            <person name="Dougan E. K."/>
            <person name="Thang M."/>
            <person name="Chan C."/>
        </authorList>
    </citation>
    <scope>NUCLEOTIDE SEQUENCE [LARGE SCALE GENOMIC DNA]</scope>
</reference>
<evidence type="ECO:0000313" key="3">
    <source>
        <dbReference type="Proteomes" id="UP001189429"/>
    </source>
</evidence>
<dbReference type="Proteomes" id="UP001189429">
    <property type="component" value="Unassembled WGS sequence"/>
</dbReference>
<feature type="region of interest" description="Disordered" evidence="1">
    <location>
        <begin position="250"/>
        <end position="278"/>
    </location>
</feature>
<evidence type="ECO:0000256" key="1">
    <source>
        <dbReference type="SAM" id="MobiDB-lite"/>
    </source>
</evidence>
<accession>A0ABN9QN43</accession>
<keyword evidence="3" id="KW-1185">Reference proteome</keyword>
<gene>
    <name evidence="2" type="ORF">PCOR1329_LOCUS12655</name>
</gene>
<name>A0ABN9QN43_9DINO</name>
<organism evidence="2 3">
    <name type="scientific">Prorocentrum cordatum</name>
    <dbReference type="NCBI Taxonomy" id="2364126"/>
    <lineage>
        <taxon>Eukaryota</taxon>
        <taxon>Sar</taxon>
        <taxon>Alveolata</taxon>
        <taxon>Dinophyceae</taxon>
        <taxon>Prorocentrales</taxon>
        <taxon>Prorocentraceae</taxon>
        <taxon>Prorocentrum</taxon>
    </lineage>
</organism>
<protein>
    <submittedName>
        <fullName evidence="2">Uncharacterized protein</fullName>
    </submittedName>
</protein>
<feature type="compositionally biased region" description="Low complexity" evidence="1">
    <location>
        <begin position="250"/>
        <end position="266"/>
    </location>
</feature>
<sequence>MQATQRTRCQSPATSAWSTSTCALGFGYLGFFQQTSHFVLAHRLCDLRLRDFLLDYPARGQEAGLCLSFLDPACWMYFYAHAVPTAEQWEQAVQSGEAPAQVGGSAGHVSGEVQVEDGDEALARGRFAEFAALDGGLTPGRLARCLAYFRHRMEVSLVKGHTWKVDQRDFDGMVLAAATPAFEGLLRRRAAAGAEAAAAARDLVCRVCRERALGLQRDFEVEVLWLRPAEFIGEQTCWTKTWRSRWRSSSAWPAPTWRPAAARRLGSPPPRPSPSPRC</sequence>